<proteinExistence type="predicted"/>
<dbReference type="EMBL" id="KN822025">
    <property type="protein sequence ID" value="KIM65067.1"/>
    <property type="molecule type" value="Genomic_DNA"/>
</dbReference>
<evidence type="ECO:0000313" key="2">
    <source>
        <dbReference type="Proteomes" id="UP000053989"/>
    </source>
</evidence>
<dbReference type="InParanoid" id="A0A0C3AJJ0"/>
<name>A0A0C3AJJ0_9AGAM</name>
<reference evidence="1 2" key="1">
    <citation type="submission" date="2014-04" db="EMBL/GenBank/DDBJ databases">
        <authorList>
            <consortium name="DOE Joint Genome Institute"/>
            <person name="Kuo A."/>
            <person name="Kohler A."/>
            <person name="Nagy L.G."/>
            <person name="Floudas D."/>
            <person name="Copeland A."/>
            <person name="Barry K.W."/>
            <person name="Cichocki N."/>
            <person name="Veneault-Fourrey C."/>
            <person name="LaButti K."/>
            <person name="Lindquist E.A."/>
            <person name="Lipzen A."/>
            <person name="Lundell T."/>
            <person name="Morin E."/>
            <person name="Murat C."/>
            <person name="Sun H."/>
            <person name="Tunlid A."/>
            <person name="Henrissat B."/>
            <person name="Grigoriev I.V."/>
            <person name="Hibbett D.S."/>
            <person name="Martin F."/>
            <person name="Nordberg H.P."/>
            <person name="Cantor M.N."/>
            <person name="Hua S.X."/>
        </authorList>
    </citation>
    <scope>NUCLEOTIDE SEQUENCE [LARGE SCALE GENOMIC DNA]</scope>
    <source>
        <strain evidence="1 2">Foug A</strain>
    </source>
</reference>
<dbReference type="HOGENOM" id="CLU_1475972_0_0_1"/>
<accession>A0A0C3AJJ0</accession>
<reference evidence="2" key="2">
    <citation type="submission" date="2015-01" db="EMBL/GenBank/DDBJ databases">
        <title>Evolutionary Origins and Diversification of the Mycorrhizal Mutualists.</title>
        <authorList>
            <consortium name="DOE Joint Genome Institute"/>
            <consortium name="Mycorrhizal Genomics Consortium"/>
            <person name="Kohler A."/>
            <person name="Kuo A."/>
            <person name="Nagy L.G."/>
            <person name="Floudas D."/>
            <person name="Copeland A."/>
            <person name="Barry K.W."/>
            <person name="Cichocki N."/>
            <person name="Veneault-Fourrey C."/>
            <person name="LaButti K."/>
            <person name="Lindquist E.A."/>
            <person name="Lipzen A."/>
            <person name="Lundell T."/>
            <person name="Morin E."/>
            <person name="Murat C."/>
            <person name="Riley R."/>
            <person name="Ohm R."/>
            <person name="Sun H."/>
            <person name="Tunlid A."/>
            <person name="Henrissat B."/>
            <person name="Grigoriev I.V."/>
            <person name="Hibbett D.S."/>
            <person name="Martin F."/>
        </authorList>
    </citation>
    <scope>NUCLEOTIDE SEQUENCE [LARGE SCALE GENOMIC DNA]</scope>
    <source>
        <strain evidence="2">Foug A</strain>
    </source>
</reference>
<dbReference type="Proteomes" id="UP000053989">
    <property type="component" value="Unassembled WGS sequence"/>
</dbReference>
<dbReference type="AlphaFoldDB" id="A0A0C3AJJ0"/>
<dbReference type="OrthoDB" id="2711686at2759"/>
<sequence>MDLVVSDVEHKVRGPQFTCNTVRNFWKHSMASCCCTACGSSETDVTRVHGARSLAMRRRMWLSERKWFGGSKIVSSKPGLLRQSVYRNKRRVDRSPRSRAESLAWGGLACSILFLRSPGPCCKFKLQIAVEDRRRLFFLRPFFGTHGLRKTPKLQVVLLAQVPSVSKSQALFPRESDDCVGSC</sequence>
<evidence type="ECO:0000313" key="1">
    <source>
        <dbReference type="EMBL" id="KIM65067.1"/>
    </source>
</evidence>
<organism evidence="1 2">
    <name type="scientific">Scleroderma citrinum Foug A</name>
    <dbReference type="NCBI Taxonomy" id="1036808"/>
    <lineage>
        <taxon>Eukaryota</taxon>
        <taxon>Fungi</taxon>
        <taxon>Dikarya</taxon>
        <taxon>Basidiomycota</taxon>
        <taxon>Agaricomycotina</taxon>
        <taxon>Agaricomycetes</taxon>
        <taxon>Agaricomycetidae</taxon>
        <taxon>Boletales</taxon>
        <taxon>Sclerodermatineae</taxon>
        <taxon>Sclerodermataceae</taxon>
        <taxon>Scleroderma</taxon>
    </lineage>
</organism>
<keyword evidence="2" id="KW-1185">Reference proteome</keyword>
<protein>
    <submittedName>
        <fullName evidence="1">Uncharacterized protein</fullName>
    </submittedName>
</protein>
<gene>
    <name evidence="1" type="ORF">SCLCIDRAFT_586556</name>
</gene>